<sequence length="379" mass="41583">MRDHAADDHHDAQDRRDDRHDDLANHWNNWHQPVNVGRWDHNAFWNNNWNARNFNCYNCRFGWVGPVFWPFAWGDMWSFAWWPYAATAPFWNYNVDYIMGGLFWPNGAYAWPSGGYGASAWTQTDSDYTYARQSHQDIYAAGPANSAAGSNNQGSVADDSQNQDVATCSGFAPGVSGFPIDKIQASVKPEGAQLADLKALKAASTKAEDILKASCPSSPPLTPVSRLDALQKRLGAMVQGLDLVRAPLTKFDGSLSADQRQQLDALGGDKASNPAALCSTQNQEFINVPTQEIIATVDPDEKQKAALDQLDSVSAKAAAMLQATCPAQVPSSTEARLDAMDKRLKATVTAMNEVRPALTGFYDSLSDEQKARFNTMPSQ</sequence>
<evidence type="ECO:0008006" key="4">
    <source>
        <dbReference type="Google" id="ProtNLM"/>
    </source>
</evidence>
<accession>A0A6I3KKX9</accession>
<reference evidence="2 3" key="1">
    <citation type="submission" date="2019-11" db="EMBL/GenBank/DDBJ databases">
        <title>Identification of a novel strain.</title>
        <authorList>
            <person name="Xu Q."/>
            <person name="Wang G."/>
        </authorList>
    </citation>
    <scope>NUCLEOTIDE SEQUENCE [LARGE SCALE GENOMIC DNA]</scope>
    <source>
        <strain evidence="3">xq</strain>
    </source>
</reference>
<comment type="caution">
    <text evidence="2">The sequence shown here is derived from an EMBL/GenBank/DDBJ whole genome shotgun (WGS) entry which is preliminary data.</text>
</comment>
<dbReference type="RefSeq" id="WP_154738995.1">
    <property type="nucleotide sequence ID" value="NZ_WMBQ01000001.1"/>
</dbReference>
<evidence type="ECO:0000256" key="1">
    <source>
        <dbReference type="SAM" id="MobiDB-lite"/>
    </source>
</evidence>
<organism evidence="2 3">
    <name type="scientific">Hyphomicrobium album</name>
    <dbReference type="NCBI Taxonomy" id="2665159"/>
    <lineage>
        <taxon>Bacteria</taxon>
        <taxon>Pseudomonadati</taxon>
        <taxon>Pseudomonadota</taxon>
        <taxon>Alphaproteobacteria</taxon>
        <taxon>Hyphomicrobiales</taxon>
        <taxon>Hyphomicrobiaceae</taxon>
        <taxon>Hyphomicrobium</taxon>
    </lineage>
</organism>
<dbReference type="AlphaFoldDB" id="A0A6I3KKX9"/>
<dbReference type="Pfam" id="PF07813">
    <property type="entry name" value="LTXXQ"/>
    <property type="match status" value="2"/>
</dbReference>
<feature type="region of interest" description="Disordered" evidence="1">
    <location>
        <begin position="142"/>
        <end position="162"/>
    </location>
</feature>
<name>A0A6I3KKX9_9HYPH</name>
<feature type="compositionally biased region" description="Low complexity" evidence="1">
    <location>
        <begin position="142"/>
        <end position="157"/>
    </location>
</feature>
<dbReference type="InterPro" id="IPR012899">
    <property type="entry name" value="LTXXQ"/>
</dbReference>
<gene>
    <name evidence="2" type="ORF">GIW81_09630</name>
</gene>
<evidence type="ECO:0000313" key="3">
    <source>
        <dbReference type="Proteomes" id="UP000440694"/>
    </source>
</evidence>
<protein>
    <recommendedName>
        <fullName evidence="4">LTXXQ motif family protein</fullName>
    </recommendedName>
</protein>
<evidence type="ECO:0000313" key="2">
    <source>
        <dbReference type="EMBL" id="MTD94590.1"/>
    </source>
</evidence>
<dbReference type="Proteomes" id="UP000440694">
    <property type="component" value="Unassembled WGS sequence"/>
</dbReference>
<keyword evidence="3" id="KW-1185">Reference proteome</keyword>
<proteinExistence type="predicted"/>
<dbReference type="GO" id="GO:0042597">
    <property type="term" value="C:periplasmic space"/>
    <property type="evidence" value="ECO:0007669"/>
    <property type="project" value="InterPro"/>
</dbReference>
<dbReference type="EMBL" id="WMBQ01000001">
    <property type="protein sequence ID" value="MTD94590.1"/>
    <property type="molecule type" value="Genomic_DNA"/>
</dbReference>